<feature type="transmembrane region" description="Helical" evidence="1">
    <location>
        <begin position="366"/>
        <end position="393"/>
    </location>
</feature>
<dbReference type="GO" id="GO:0016020">
    <property type="term" value="C:membrane"/>
    <property type="evidence" value="ECO:0007669"/>
    <property type="project" value="TreeGrafter"/>
</dbReference>
<dbReference type="InterPro" id="IPR043968">
    <property type="entry name" value="SGNH"/>
</dbReference>
<feature type="domain" description="SGNH" evidence="3">
    <location>
        <begin position="432"/>
        <end position="663"/>
    </location>
</feature>
<sequence>MSGSSSPAVAMATAPAAAVVTATVPTAAPKSYRPDVDGLRSFAVISVLLFHAGFAPFGGGFVGVDVFFVISGYLITQIIHSDCERQRFGLVPFMARRVARLYPALIATLLLVMAAGFVLFDPTQFRTLGASTIAAFLSASNIVFWQVAGYFDTSSELNPLLHTWSLGVEQQFYLVWPLIIYGAWRWRPSQLPWAILFVGVLSLAASQWFTVRDPSANYFLMPFRMFEFAAGGLLPWLERRSMPGNKVQEGLLGIGLLLLIYSVLAFDSNTVFPGVNALVPVVGAALCIYAGRARYLGVLLRNRIAVFIGLTSYSLYLVHWPLIVFYKYHVYRPLEFWDKLFLFSFPFVLAYPMYRWVEHRYRKIDLISWSGIKAASCAGAVALVLAPGAYVYFQQGLPFRVNDQYEKRVANPAITQASLFGGEGYALDATLGNVATGKPLAIFAGDSFALQYAAGFDYWLKQSEASMQGVFHHGCILGHDVTRLLAGRPRQDCLDTSRRLQGLLDDNDLPLVYAMSWTGYRHLLARPDGTRLEFASDADYGRFLIDNVMALVADNPERKLVVIGNQPGIRAAGGAGACLERPDYVTMMCLQSLQLPSERGLGYDINRQLARAFQANPQVLFLDPYDVLCRQGVCSAMSGQNVRYSDTSHLSVAGSLEVSQEWLEQIIRFLKEPAK</sequence>
<dbReference type="PANTHER" id="PTHR23028">
    <property type="entry name" value="ACETYLTRANSFERASE"/>
    <property type="match status" value="1"/>
</dbReference>
<reference evidence="4 5" key="1">
    <citation type="submission" date="2017-10" db="EMBL/GenBank/DDBJ databases">
        <title>Two draft genome sequences of Pusillimonas sp. strains isolated from a nitrate- and radionuclide-contaminated groundwater in Russia.</title>
        <authorList>
            <person name="Grouzdev D.S."/>
            <person name="Tourova T.P."/>
            <person name="Goeva M.A."/>
            <person name="Babich T.L."/>
            <person name="Sokolova D.S."/>
            <person name="Abdullin R."/>
            <person name="Poltaraus A.B."/>
            <person name="Toshchakov S.V."/>
            <person name="Nazina T.N."/>
        </authorList>
    </citation>
    <scope>NUCLEOTIDE SEQUENCE [LARGE SCALE GENOMIC DNA]</scope>
    <source>
        <strain evidence="4 5">JR1/69-3-13</strain>
    </source>
</reference>
<feature type="transmembrane region" description="Helical" evidence="1">
    <location>
        <begin position="100"/>
        <end position="120"/>
    </location>
</feature>
<evidence type="ECO:0000256" key="1">
    <source>
        <dbReference type="SAM" id="Phobius"/>
    </source>
</evidence>
<dbReference type="InterPro" id="IPR002656">
    <property type="entry name" value="Acyl_transf_3_dom"/>
</dbReference>
<keyword evidence="1" id="KW-0812">Transmembrane</keyword>
<dbReference type="EMBL" id="PDNW01000010">
    <property type="protein sequence ID" value="PLC49527.1"/>
    <property type="molecule type" value="Genomic_DNA"/>
</dbReference>
<feature type="transmembrane region" description="Helical" evidence="1">
    <location>
        <begin position="336"/>
        <end position="354"/>
    </location>
</feature>
<dbReference type="Pfam" id="PF19040">
    <property type="entry name" value="SGNH"/>
    <property type="match status" value="1"/>
</dbReference>
<gene>
    <name evidence="4" type="ORF">CR159_13075</name>
</gene>
<dbReference type="GO" id="GO:0016747">
    <property type="term" value="F:acyltransferase activity, transferring groups other than amino-acyl groups"/>
    <property type="evidence" value="ECO:0007669"/>
    <property type="project" value="InterPro"/>
</dbReference>
<feature type="transmembrane region" description="Helical" evidence="1">
    <location>
        <begin position="272"/>
        <end position="292"/>
    </location>
</feature>
<feature type="transmembrane region" description="Helical" evidence="1">
    <location>
        <begin position="163"/>
        <end position="184"/>
    </location>
</feature>
<evidence type="ECO:0000259" key="2">
    <source>
        <dbReference type="Pfam" id="PF01757"/>
    </source>
</evidence>
<dbReference type="OrthoDB" id="9814807at2"/>
<keyword evidence="1" id="KW-1133">Transmembrane helix</keyword>
<dbReference type="Pfam" id="PF01757">
    <property type="entry name" value="Acyl_transf_3"/>
    <property type="match status" value="1"/>
</dbReference>
<evidence type="ECO:0000259" key="3">
    <source>
        <dbReference type="Pfam" id="PF19040"/>
    </source>
</evidence>
<evidence type="ECO:0000313" key="5">
    <source>
        <dbReference type="Proteomes" id="UP000234190"/>
    </source>
</evidence>
<keyword evidence="1" id="KW-0472">Membrane</keyword>
<feature type="transmembrane region" description="Helical" evidence="1">
    <location>
        <begin position="132"/>
        <end position="151"/>
    </location>
</feature>
<dbReference type="GO" id="GO:0009103">
    <property type="term" value="P:lipopolysaccharide biosynthetic process"/>
    <property type="evidence" value="ECO:0007669"/>
    <property type="project" value="TreeGrafter"/>
</dbReference>
<evidence type="ECO:0008006" key="6">
    <source>
        <dbReference type="Google" id="ProtNLM"/>
    </source>
</evidence>
<dbReference type="RefSeq" id="WP_102074400.1">
    <property type="nucleotide sequence ID" value="NZ_PDNW01000010.1"/>
</dbReference>
<accession>A0A2N4U3F3</accession>
<keyword evidence="5" id="KW-1185">Reference proteome</keyword>
<name>A0A2N4U3F3_9BURK</name>
<feature type="transmembrane region" description="Helical" evidence="1">
    <location>
        <begin position="191"/>
        <end position="210"/>
    </location>
</feature>
<dbReference type="InterPro" id="IPR050879">
    <property type="entry name" value="Acyltransferase_3"/>
</dbReference>
<comment type="caution">
    <text evidence="4">The sequence shown here is derived from an EMBL/GenBank/DDBJ whole genome shotgun (WGS) entry which is preliminary data.</text>
</comment>
<evidence type="ECO:0000313" key="4">
    <source>
        <dbReference type="EMBL" id="PLC49527.1"/>
    </source>
</evidence>
<feature type="domain" description="Acyltransferase 3" evidence="2">
    <location>
        <begin position="35"/>
        <end position="351"/>
    </location>
</feature>
<feature type="transmembrane region" description="Helical" evidence="1">
    <location>
        <begin position="304"/>
        <end position="324"/>
    </location>
</feature>
<dbReference type="AlphaFoldDB" id="A0A2N4U3F3"/>
<organism evidence="4 5">
    <name type="scientific">Pollutimonas subterranea</name>
    <dbReference type="NCBI Taxonomy" id="2045210"/>
    <lineage>
        <taxon>Bacteria</taxon>
        <taxon>Pseudomonadati</taxon>
        <taxon>Pseudomonadota</taxon>
        <taxon>Betaproteobacteria</taxon>
        <taxon>Burkholderiales</taxon>
        <taxon>Alcaligenaceae</taxon>
        <taxon>Pollutimonas</taxon>
    </lineage>
</organism>
<dbReference type="Proteomes" id="UP000234190">
    <property type="component" value="Unassembled WGS sequence"/>
</dbReference>
<feature type="transmembrane region" description="Helical" evidence="1">
    <location>
        <begin position="249"/>
        <end position="266"/>
    </location>
</feature>
<feature type="transmembrane region" description="Helical" evidence="1">
    <location>
        <begin position="38"/>
        <end position="55"/>
    </location>
</feature>
<proteinExistence type="predicted"/>
<feature type="transmembrane region" description="Helical" evidence="1">
    <location>
        <begin position="216"/>
        <end position="237"/>
    </location>
</feature>
<dbReference type="PANTHER" id="PTHR23028:SF53">
    <property type="entry name" value="ACYL_TRANSF_3 DOMAIN-CONTAINING PROTEIN"/>
    <property type="match status" value="1"/>
</dbReference>
<protein>
    <recommendedName>
        <fullName evidence="6">Peptidoglycan/LPS O-acetylase OafA/YrhL, contains acyltransferase and SGNH-hydrolase domains</fullName>
    </recommendedName>
</protein>